<feature type="compositionally biased region" description="Low complexity" evidence="1">
    <location>
        <begin position="296"/>
        <end position="317"/>
    </location>
</feature>
<sequence length="430" mass="45288">MSPSADLAPAPANFVPCTIPDHMGSNFNDHVTFSGLGNKRYWLLFFGAKQGMYSYKATCIDSMEPTYTADYAIESFGHWKQVKPVWASHCFHRHGRCMKHRNACALAPCPEHATPPPRSSIIRVRRTETTAGRAVTPDLKPEVKRERERSIKPESLSPVKPTLEGTKRVKREQIHVPLLKQEGPPTSPIAHEGAPAPLFIPPTAQKVASRAGRLAPPRYSALVGQNSSSESEAPGVPLFDSDSDDGEAAPPSPVPTARRATAAPGPTVESSPLRVRRLEVIAAEYLSGHPTPAPPSAAGSAGSLSSASSLSLSGDSAVVRGKRRAETAPSSAGPSRGQRGRQAISSGSRAGEGGPSRTTAASKDDTFYISATGGIYHSSDAVFAELGHGSVQAVVGWELAARTAAFRARKMAEMAGTGAGGALSSESEDI</sequence>
<dbReference type="Proteomes" id="UP001222325">
    <property type="component" value="Unassembled WGS sequence"/>
</dbReference>
<gene>
    <name evidence="2" type="ORF">B0H15DRAFT_948215</name>
</gene>
<feature type="region of interest" description="Disordered" evidence="1">
    <location>
        <begin position="287"/>
        <end position="361"/>
    </location>
</feature>
<keyword evidence="3" id="KW-1185">Reference proteome</keyword>
<dbReference type="EMBL" id="JARJCN010000019">
    <property type="protein sequence ID" value="KAJ7092021.1"/>
    <property type="molecule type" value="Genomic_DNA"/>
</dbReference>
<evidence type="ECO:0000313" key="2">
    <source>
        <dbReference type="EMBL" id="KAJ7092021.1"/>
    </source>
</evidence>
<name>A0AAD6UAU5_9AGAR</name>
<dbReference type="AlphaFoldDB" id="A0AAD6UAU5"/>
<feature type="region of interest" description="Disordered" evidence="1">
    <location>
        <begin position="221"/>
        <end position="273"/>
    </location>
</feature>
<evidence type="ECO:0000256" key="1">
    <source>
        <dbReference type="SAM" id="MobiDB-lite"/>
    </source>
</evidence>
<accession>A0AAD6UAU5</accession>
<comment type="caution">
    <text evidence="2">The sequence shown here is derived from an EMBL/GenBank/DDBJ whole genome shotgun (WGS) entry which is preliminary data.</text>
</comment>
<protein>
    <submittedName>
        <fullName evidence="2">Uncharacterized protein</fullName>
    </submittedName>
</protein>
<feature type="compositionally biased region" description="Low complexity" evidence="1">
    <location>
        <begin position="255"/>
        <end position="268"/>
    </location>
</feature>
<organism evidence="2 3">
    <name type="scientific">Mycena belliarum</name>
    <dbReference type="NCBI Taxonomy" id="1033014"/>
    <lineage>
        <taxon>Eukaryota</taxon>
        <taxon>Fungi</taxon>
        <taxon>Dikarya</taxon>
        <taxon>Basidiomycota</taxon>
        <taxon>Agaricomycotina</taxon>
        <taxon>Agaricomycetes</taxon>
        <taxon>Agaricomycetidae</taxon>
        <taxon>Agaricales</taxon>
        <taxon>Marasmiineae</taxon>
        <taxon>Mycenaceae</taxon>
        <taxon>Mycena</taxon>
    </lineage>
</organism>
<evidence type="ECO:0000313" key="3">
    <source>
        <dbReference type="Proteomes" id="UP001222325"/>
    </source>
</evidence>
<feature type="region of interest" description="Disordered" evidence="1">
    <location>
        <begin position="139"/>
        <end position="161"/>
    </location>
</feature>
<proteinExistence type="predicted"/>
<feature type="compositionally biased region" description="Basic and acidic residues" evidence="1">
    <location>
        <begin position="139"/>
        <end position="152"/>
    </location>
</feature>
<reference evidence="2" key="1">
    <citation type="submission" date="2023-03" db="EMBL/GenBank/DDBJ databases">
        <title>Massive genome expansion in bonnet fungi (Mycena s.s.) driven by repeated elements and novel gene families across ecological guilds.</title>
        <authorList>
            <consortium name="Lawrence Berkeley National Laboratory"/>
            <person name="Harder C.B."/>
            <person name="Miyauchi S."/>
            <person name="Viragh M."/>
            <person name="Kuo A."/>
            <person name="Thoen E."/>
            <person name="Andreopoulos B."/>
            <person name="Lu D."/>
            <person name="Skrede I."/>
            <person name="Drula E."/>
            <person name="Henrissat B."/>
            <person name="Morin E."/>
            <person name="Kohler A."/>
            <person name="Barry K."/>
            <person name="LaButti K."/>
            <person name="Morin E."/>
            <person name="Salamov A."/>
            <person name="Lipzen A."/>
            <person name="Mereny Z."/>
            <person name="Hegedus B."/>
            <person name="Baldrian P."/>
            <person name="Stursova M."/>
            <person name="Weitz H."/>
            <person name="Taylor A."/>
            <person name="Grigoriev I.V."/>
            <person name="Nagy L.G."/>
            <person name="Martin F."/>
            <person name="Kauserud H."/>
        </authorList>
    </citation>
    <scope>NUCLEOTIDE SEQUENCE</scope>
    <source>
        <strain evidence="2">CBHHK173m</strain>
    </source>
</reference>